<evidence type="ECO:0000313" key="2">
    <source>
        <dbReference type="Proteomes" id="UP000005835"/>
    </source>
</evidence>
<proteinExistence type="predicted"/>
<dbReference type="HOGENOM" id="CLU_1401830_0_0_4"/>
<dbReference type="EMBL" id="ADMG01000029">
    <property type="protein sequence ID" value="EKB31272.1"/>
    <property type="molecule type" value="Genomic_DNA"/>
</dbReference>
<evidence type="ECO:0000313" key="1">
    <source>
        <dbReference type="EMBL" id="EKB31272.1"/>
    </source>
</evidence>
<keyword evidence="2" id="KW-1185">Reference proteome</keyword>
<reference evidence="1 2" key="1">
    <citation type="submission" date="2012-05" db="EMBL/GenBank/DDBJ databases">
        <title>The Genome Sequence of Sutterella wadsworthensis 2_1_59BFAA.</title>
        <authorList>
            <consortium name="The Broad Institute Genome Sequencing Platform"/>
            <person name="Earl A."/>
            <person name="Ward D."/>
            <person name="Feldgarden M."/>
            <person name="Gevers D."/>
            <person name="Daigneault M."/>
            <person name="Strauss J."/>
            <person name="Allen-Vercoe E."/>
            <person name="Walker B."/>
            <person name="Young S.K."/>
            <person name="Zeng Q."/>
            <person name="Gargeya S."/>
            <person name="Fitzgerald M."/>
            <person name="Haas B."/>
            <person name="Abouelleil A."/>
            <person name="Alvarado L."/>
            <person name="Arachchi H.M."/>
            <person name="Berlin A.M."/>
            <person name="Chapman S.B."/>
            <person name="Goldberg J."/>
            <person name="Griggs A."/>
            <person name="Gujja S."/>
            <person name="Hansen M."/>
            <person name="Howarth C."/>
            <person name="Imamovic A."/>
            <person name="Larimer J."/>
            <person name="McCowen C."/>
            <person name="Montmayeur A."/>
            <person name="Murphy C."/>
            <person name="Neiman D."/>
            <person name="Pearson M."/>
            <person name="Priest M."/>
            <person name="Roberts A."/>
            <person name="Saif S."/>
            <person name="Shea T."/>
            <person name="Sisk P."/>
            <person name="Sykes S."/>
            <person name="Wortman J."/>
            <person name="Nusbaum C."/>
            <person name="Birren B."/>
        </authorList>
    </citation>
    <scope>NUCLEOTIDE SEQUENCE [LARGE SCALE GENOMIC DNA]</scope>
    <source>
        <strain evidence="1 2">2_1_59BFAA</strain>
    </source>
</reference>
<gene>
    <name evidence="1" type="ORF">HMPREF9465_01097</name>
</gene>
<dbReference type="Proteomes" id="UP000005835">
    <property type="component" value="Unassembled WGS sequence"/>
</dbReference>
<accession>K1JUD5</accession>
<sequence>MQKSPRAFRLRPQLKRPLAVASGGLTLGSRARFRPALCYVRREVETAREATCPKVRDMENEVRRARRTSAPFGWKASGLQALPAGLFFCFFGASGLPASSGCGGIPPKCVRMQVRSTRPCSAVGRYIPLHEASCVRRAGRRSGAAGSSVTEGPMTKQHREALQVQSMHQEGEAALRRLQEHDFGLQENDCRPCF</sequence>
<organism evidence="1 2">
    <name type="scientific">Sutterella wadsworthensis 2_1_59BFAA</name>
    <dbReference type="NCBI Taxonomy" id="742823"/>
    <lineage>
        <taxon>Bacteria</taxon>
        <taxon>Pseudomonadati</taxon>
        <taxon>Pseudomonadota</taxon>
        <taxon>Betaproteobacteria</taxon>
        <taxon>Burkholderiales</taxon>
        <taxon>Sutterellaceae</taxon>
        <taxon>Sutterella</taxon>
    </lineage>
</organism>
<name>K1JUD5_9BURK</name>
<dbReference type="AlphaFoldDB" id="K1JUD5"/>
<comment type="caution">
    <text evidence="1">The sequence shown here is derived from an EMBL/GenBank/DDBJ whole genome shotgun (WGS) entry which is preliminary data.</text>
</comment>
<protein>
    <submittedName>
        <fullName evidence="1">Uncharacterized protein</fullName>
    </submittedName>
</protein>